<feature type="transmembrane region" description="Helical" evidence="1">
    <location>
        <begin position="141"/>
        <end position="163"/>
    </location>
</feature>
<proteinExistence type="predicted"/>
<dbReference type="AlphaFoldDB" id="A0A6G0TMT9"/>
<evidence type="ECO:0000256" key="1">
    <source>
        <dbReference type="SAM" id="Phobius"/>
    </source>
</evidence>
<organism evidence="2 3">
    <name type="scientific">Aphis glycines</name>
    <name type="common">Soybean aphid</name>
    <dbReference type="NCBI Taxonomy" id="307491"/>
    <lineage>
        <taxon>Eukaryota</taxon>
        <taxon>Metazoa</taxon>
        <taxon>Ecdysozoa</taxon>
        <taxon>Arthropoda</taxon>
        <taxon>Hexapoda</taxon>
        <taxon>Insecta</taxon>
        <taxon>Pterygota</taxon>
        <taxon>Neoptera</taxon>
        <taxon>Paraneoptera</taxon>
        <taxon>Hemiptera</taxon>
        <taxon>Sternorrhyncha</taxon>
        <taxon>Aphidomorpha</taxon>
        <taxon>Aphidoidea</taxon>
        <taxon>Aphididae</taxon>
        <taxon>Aphidini</taxon>
        <taxon>Aphis</taxon>
        <taxon>Aphis</taxon>
    </lineage>
</organism>
<name>A0A6G0TMT9_APHGL</name>
<evidence type="ECO:0000313" key="2">
    <source>
        <dbReference type="EMBL" id="KAE9535053.1"/>
    </source>
</evidence>
<keyword evidence="3" id="KW-1185">Reference proteome</keyword>
<feature type="transmembrane region" description="Helical" evidence="1">
    <location>
        <begin position="21"/>
        <end position="47"/>
    </location>
</feature>
<protein>
    <submittedName>
        <fullName evidence="2">Uncharacterized protein</fullName>
    </submittedName>
</protein>
<gene>
    <name evidence="2" type="ORF">AGLY_008345</name>
</gene>
<dbReference type="Proteomes" id="UP000475862">
    <property type="component" value="Unassembled WGS sequence"/>
</dbReference>
<accession>A0A6G0TMT9</accession>
<keyword evidence="1" id="KW-0812">Transmembrane</keyword>
<keyword evidence="1" id="KW-0472">Membrane</keyword>
<sequence>MICNGHLIIKMFLRGRSIYDLKLLLVKLLFIYYIFNHYCEIFIFMMYTQINEYQPTSISLVRFQTFIILNYITVNIIANVYFDIKNNVNQIAKDINYFDCEEHILRIIITTLKKLLTNLFYLNSIRLYLYVLRAFKFFVSVYKNVLIINILTSGIIFVFVCVAHEHIHIGHL</sequence>
<evidence type="ECO:0000313" key="3">
    <source>
        <dbReference type="Proteomes" id="UP000475862"/>
    </source>
</evidence>
<comment type="caution">
    <text evidence="2">The sequence shown here is derived from an EMBL/GenBank/DDBJ whole genome shotgun (WGS) entry which is preliminary data.</text>
</comment>
<reference evidence="2 3" key="1">
    <citation type="submission" date="2019-08" db="EMBL/GenBank/DDBJ databases">
        <title>The genome of the soybean aphid Biotype 1, its phylome, world population structure and adaptation to the North American continent.</title>
        <authorList>
            <person name="Giordano R."/>
            <person name="Donthu R.K."/>
            <person name="Hernandez A.G."/>
            <person name="Wright C.L."/>
            <person name="Zimin A.V."/>
        </authorList>
    </citation>
    <scope>NUCLEOTIDE SEQUENCE [LARGE SCALE GENOMIC DNA]</scope>
    <source>
        <tissue evidence="2">Whole aphids</tissue>
    </source>
</reference>
<feature type="transmembrane region" description="Helical" evidence="1">
    <location>
        <begin position="59"/>
        <end position="82"/>
    </location>
</feature>
<dbReference type="EMBL" id="VYZN01000027">
    <property type="protein sequence ID" value="KAE9535053.1"/>
    <property type="molecule type" value="Genomic_DNA"/>
</dbReference>
<keyword evidence="1" id="KW-1133">Transmembrane helix</keyword>